<dbReference type="OrthoDB" id="1629141at2"/>
<keyword evidence="2" id="KW-0732">Signal</keyword>
<dbReference type="SMART" id="SM00935">
    <property type="entry name" value="OmpH"/>
    <property type="match status" value="1"/>
</dbReference>
<proteinExistence type="predicted"/>
<dbReference type="Proteomes" id="UP000191240">
    <property type="component" value="Unassembled WGS sequence"/>
</dbReference>
<dbReference type="Gene3D" id="3.30.910.20">
    <property type="entry name" value="Skp domain"/>
    <property type="match status" value="1"/>
</dbReference>
<evidence type="ECO:0000313" key="3">
    <source>
        <dbReference type="EMBL" id="SHI99562.1"/>
    </source>
</evidence>
<feature type="signal peptide" evidence="2">
    <location>
        <begin position="1"/>
        <end position="22"/>
    </location>
</feature>
<feature type="coiled-coil region" evidence="1">
    <location>
        <begin position="41"/>
        <end position="79"/>
    </location>
</feature>
<dbReference type="GO" id="GO:0051082">
    <property type="term" value="F:unfolded protein binding"/>
    <property type="evidence" value="ECO:0007669"/>
    <property type="project" value="InterPro"/>
</dbReference>
<sequence length="149" mass="16572">MNFKKKTLVLAMSAVCAMMITAGCGKVNVGYVDYARVQTEAPQIKNSMDEMQKRMEEFQKDAEKQLQEQGANIKSEEDAQKFQELQQQLRMQGAGIQQQYATQVQSKIYAAMDGIAKEKKLDTVVRSNGKDGMVIGGVDVTDDVIAKLQ</sequence>
<protein>
    <submittedName>
        <fullName evidence="3">Periplasmic chaperone for outer membrane proteins Skp</fullName>
    </submittedName>
</protein>
<name>A0A1M6FPF6_9FIRM</name>
<evidence type="ECO:0000256" key="2">
    <source>
        <dbReference type="SAM" id="SignalP"/>
    </source>
</evidence>
<dbReference type="AlphaFoldDB" id="A0A1M6FPF6"/>
<dbReference type="Pfam" id="PF03938">
    <property type="entry name" value="OmpH"/>
    <property type="match status" value="1"/>
</dbReference>
<keyword evidence="1" id="KW-0175">Coiled coil</keyword>
<dbReference type="SUPFAM" id="SSF111384">
    <property type="entry name" value="OmpH-like"/>
    <property type="match status" value="1"/>
</dbReference>
<organism evidence="3 4">
    <name type="scientific">Anaerovibrio lipolyticus DSM 3074</name>
    <dbReference type="NCBI Taxonomy" id="1120997"/>
    <lineage>
        <taxon>Bacteria</taxon>
        <taxon>Bacillati</taxon>
        <taxon>Bacillota</taxon>
        <taxon>Negativicutes</taxon>
        <taxon>Selenomonadales</taxon>
        <taxon>Selenomonadaceae</taxon>
        <taxon>Anaerovibrio</taxon>
    </lineage>
</organism>
<dbReference type="RefSeq" id="WP_051555527.1">
    <property type="nucleotide sequence ID" value="NZ_FQYW01000022.1"/>
</dbReference>
<evidence type="ECO:0000313" key="4">
    <source>
        <dbReference type="Proteomes" id="UP000191240"/>
    </source>
</evidence>
<gene>
    <name evidence="3" type="ORF">SAMN02745671_02349</name>
</gene>
<dbReference type="InterPro" id="IPR005632">
    <property type="entry name" value="Chaperone_Skp"/>
</dbReference>
<evidence type="ECO:0000256" key="1">
    <source>
        <dbReference type="SAM" id="Coils"/>
    </source>
</evidence>
<accession>A0A1M6FPF6</accession>
<dbReference type="PROSITE" id="PS51257">
    <property type="entry name" value="PROKAR_LIPOPROTEIN"/>
    <property type="match status" value="1"/>
</dbReference>
<dbReference type="InterPro" id="IPR024930">
    <property type="entry name" value="Skp_dom_sf"/>
</dbReference>
<reference evidence="3 4" key="1">
    <citation type="submission" date="2016-11" db="EMBL/GenBank/DDBJ databases">
        <authorList>
            <person name="Jaros S."/>
            <person name="Januszkiewicz K."/>
            <person name="Wedrychowicz H."/>
        </authorList>
    </citation>
    <scope>NUCLEOTIDE SEQUENCE [LARGE SCALE GENOMIC DNA]</scope>
    <source>
        <strain evidence="3 4">DSM 3074</strain>
    </source>
</reference>
<feature type="chain" id="PRO_5038925468" evidence="2">
    <location>
        <begin position="23"/>
        <end position="149"/>
    </location>
</feature>
<dbReference type="EMBL" id="FQYW01000022">
    <property type="protein sequence ID" value="SHI99562.1"/>
    <property type="molecule type" value="Genomic_DNA"/>
</dbReference>